<accession>A0ABW5QSV0</accession>
<dbReference type="Pfam" id="PF13392">
    <property type="entry name" value="HNH_3"/>
    <property type="match status" value="1"/>
</dbReference>
<proteinExistence type="predicted"/>
<evidence type="ECO:0000256" key="1">
    <source>
        <dbReference type="SAM" id="MobiDB-lite"/>
    </source>
</evidence>
<dbReference type="GO" id="GO:0004519">
    <property type="term" value="F:endonuclease activity"/>
    <property type="evidence" value="ECO:0007669"/>
    <property type="project" value="UniProtKB-KW"/>
</dbReference>
<keyword evidence="4" id="KW-1185">Reference proteome</keyword>
<dbReference type="SMART" id="SM00746">
    <property type="entry name" value="TRASH"/>
    <property type="match status" value="1"/>
</dbReference>
<comment type="caution">
    <text evidence="3">The sequence shown here is derived from an EMBL/GenBank/DDBJ whole genome shotgun (WGS) entry which is preliminary data.</text>
</comment>
<feature type="compositionally biased region" description="Basic residues" evidence="1">
    <location>
        <begin position="121"/>
        <end position="131"/>
    </location>
</feature>
<evidence type="ECO:0000313" key="3">
    <source>
        <dbReference type="EMBL" id="MFD2659464.1"/>
    </source>
</evidence>
<dbReference type="Proteomes" id="UP001597493">
    <property type="component" value="Unassembled WGS sequence"/>
</dbReference>
<keyword evidence="3" id="KW-0378">Hydrolase</keyword>
<dbReference type="RefSeq" id="WP_379270158.1">
    <property type="nucleotide sequence ID" value="NZ_JBHUMY010000004.1"/>
</dbReference>
<keyword evidence="3" id="KW-0540">Nuclease</keyword>
<protein>
    <submittedName>
        <fullName evidence="3">HNH endonuclease</fullName>
    </submittedName>
</protein>
<dbReference type="InterPro" id="IPR044925">
    <property type="entry name" value="His-Me_finger_sf"/>
</dbReference>
<reference evidence="4" key="1">
    <citation type="journal article" date="2019" name="Int. J. Syst. Evol. Microbiol.">
        <title>The Global Catalogue of Microorganisms (GCM) 10K type strain sequencing project: providing services to taxonomists for standard genome sequencing and annotation.</title>
        <authorList>
            <consortium name="The Broad Institute Genomics Platform"/>
            <consortium name="The Broad Institute Genome Sequencing Center for Infectious Disease"/>
            <person name="Wu L."/>
            <person name="Ma J."/>
        </authorList>
    </citation>
    <scope>NUCLEOTIDE SEQUENCE [LARGE SCALE GENOMIC DNA]</scope>
    <source>
        <strain evidence="4">TISTR 1827</strain>
    </source>
</reference>
<dbReference type="EMBL" id="JBHUMY010000004">
    <property type="protein sequence ID" value="MFD2659464.1"/>
    <property type="molecule type" value="Genomic_DNA"/>
</dbReference>
<dbReference type="InterPro" id="IPR011017">
    <property type="entry name" value="TRASH_dom"/>
</dbReference>
<keyword evidence="3" id="KW-0255">Endonuclease</keyword>
<dbReference type="Gene3D" id="3.90.75.20">
    <property type="match status" value="1"/>
</dbReference>
<name>A0ABW5QSV0_9BACL</name>
<gene>
    <name evidence="3" type="ORF">ACFSW5_04200</name>
</gene>
<dbReference type="SUPFAM" id="SSF54060">
    <property type="entry name" value="His-Me finger endonucleases"/>
    <property type="match status" value="1"/>
</dbReference>
<sequence>MITVCAYCGSPIERPAYSRYLEASRHFCNRTCNLKMMNAELNPTRMTYSTRVKIRNARLGTGKGKSYPKLFGRHLHRVVAEIKIGRKLMPGEVVHHENENKRNPSPENLRVFASQSEHAAWHAKKKRGDAK</sequence>
<evidence type="ECO:0000313" key="4">
    <source>
        <dbReference type="Proteomes" id="UP001597493"/>
    </source>
</evidence>
<feature type="compositionally biased region" description="Basic and acidic residues" evidence="1">
    <location>
        <begin position="93"/>
        <end position="104"/>
    </location>
</feature>
<organism evidence="3 4">
    <name type="scientific">Paenibacillus thailandensis</name>
    <dbReference type="NCBI Taxonomy" id="393250"/>
    <lineage>
        <taxon>Bacteria</taxon>
        <taxon>Bacillati</taxon>
        <taxon>Bacillota</taxon>
        <taxon>Bacilli</taxon>
        <taxon>Bacillales</taxon>
        <taxon>Paenibacillaceae</taxon>
        <taxon>Paenibacillus</taxon>
    </lineage>
</organism>
<dbReference type="InterPro" id="IPR003615">
    <property type="entry name" value="HNH_nuc"/>
</dbReference>
<feature type="region of interest" description="Disordered" evidence="1">
    <location>
        <begin position="90"/>
        <end position="131"/>
    </location>
</feature>
<feature type="domain" description="TRASH" evidence="2">
    <location>
        <begin position="5"/>
        <end position="38"/>
    </location>
</feature>
<evidence type="ECO:0000259" key="2">
    <source>
        <dbReference type="SMART" id="SM00746"/>
    </source>
</evidence>